<keyword evidence="4 5" id="KW-0720">Serine protease</keyword>
<dbReference type="PANTHER" id="PTHR43806">
    <property type="entry name" value="PEPTIDASE S8"/>
    <property type="match status" value="1"/>
</dbReference>
<keyword evidence="3 5" id="KW-0378">Hydrolase</keyword>
<reference evidence="9" key="1">
    <citation type="submission" date="2015-07" db="EMBL/GenBank/DDBJ databases">
        <authorList>
            <person name="Rodrigo-Torres Lidia"/>
            <person name="Arahal R.David."/>
        </authorList>
    </citation>
    <scope>NUCLEOTIDE SEQUENCE [LARGE SCALE GENOMIC DNA]</scope>
    <source>
        <strain evidence="9">CECT 5096</strain>
    </source>
</reference>
<dbReference type="CDD" id="cd05561">
    <property type="entry name" value="Peptidases_S8_4"/>
    <property type="match status" value="1"/>
</dbReference>
<evidence type="ECO:0000256" key="6">
    <source>
        <dbReference type="SAM" id="MobiDB-lite"/>
    </source>
</evidence>
<feature type="region of interest" description="Disordered" evidence="6">
    <location>
        <begin position="35"/>
        <end position="82"/>
    </location>
</feature>
<dbReference type="InterPro" id="IPR023828">
    <property type="entry name" value="Peptidase_S8_Ser-AS"/>
</dbReference>
<dbReference type="RefSeq" id="WP_055113117.1">
    <property type="nucleotide sequence ID" value="NZ_CXWA01000001.1"/>
</dbReference>
<sequence>MSKLIALGFAFFLFFPVFETGLSKELFLSSAIADDDDGDDDGDDDDDSDTNSGQGTGAGSGSGAQQRTLPRSDRSASGVSGAGSIFAPLRRLLGAGDRPASQPRRTTAPPVLFVAGEIIVLNINTEDLQSLLDEGYRVLEQRSVVRGQDYYRLAVPDGLPLQDARDAVRSLPSVGDTDYNHFYRPESEGTTCVGETCAAFQLVNWPDPVRRDEASCTRSGAIGMIDTGINEKHPVFAGADLTVQRQTRDQRPASKASHGTAVAALLVGQPGTRVPGLLPNVRLVAVDAFHRAGRDERADAFTLVAALYSLAAQNVSVINLSLAGPQNTVVGAALRDLARQQNVAIVAAAGNNGPNGEPVYPAAYEEVLAVTAVDRNKRVYRRANRGAYIDLAAPGVNVWTAASVKGAKWKTGTSFAVPFASAAVALLRARHTEKTPEEIYELLRASAHDLGESGHDPVYGAGLLQAEGLC</sequence>
<proteinExistence type="inferred from homology"/>
<dbReference type="GO" id="GO:0004252">
    <property type="term" value="F:serine-type endopeptidase activity"/>
    <property type="evidence" value="ECO:0007669"/>
    <property type="project" value="UniProtKB-UniRule"/>
</dbReference>
<dbReference type="InterPro" id="IPR050131">
    <property type="entry name" value="Peptidase_S8_subtilisin-like"/>
</dbReference>
<dbReference type="Gene3D" id="3.40.50.200">
    <property type="entry name" value="Peptidase S8/S53 domain"/>
    <property type="match status" value="1"/>
</dbReference>
<dbReference type="PANTHER" id="PTHR43806:SF11">
    <property type="entry name" value="CEREVISIN-RELATED"/>
    <property type="match status" value="1"/>
</dbReference>
<organism evidence="8 9">
    <name type="scientific">Roseibium album</name>
    <dbReference type="NCBI Taxonomy" id="311410"/>
    <lineage>
        <taxon>Bacteria</taxon>
        <taxon>Pseudomonadati</taxon>
        <taxon>Pseudomonadota</taxon>
        <taxon>Alphaproteobacteria</taxon>
        <taxon>Hyphomicrobiales</taxon>
        <taxon>Stappiaceae</taxon>
        <taxon>Roseibium</taxon>
    </lineage>
</organism>
<dbReference type="Proteomes" id="UP000049983">
    <property type="component" value="Unassembled WGS sequence"/>
</dbReference>
<protein>
    <submittedName>
        <fullName evidence="8">Subtilisin DY</fullName>
        <ecNumber evidence="8">3.4.21.62</ecNumber>
    </submittedName>
</protein>
<feature type="active site" description="Charge relay system" evidence="5">
    <location>
        <position position="226"/>
    </location>
</feature>
<evidence type="ECO:0000256" key="4">
    <source>
        <dbReference type="ARBA" id="ARBA00022825"/>
    </source>
</evidence>
<name>A0A0M6ZYT9_9HYPH</name>
<dbReference type="PRINTS" id="PR00723">
    <property type="entry name" value="SUBTILISIN"/>
</dbReference>
<dbReference type="EC" id="3.4.21.62" evidence="8"/>
<dbReference type="InterPro" id="IPR015500">
    <property type="entry name" value="Peptidase_S8_subtilisin-rel"/>
</dbReference>
<comment type="similarity">
    <text evidence="1 5">Belongs to the peptidase S8 family.</text>
</comment>
<evidence type="ECO:0000256" key="2">
    <source>
        <dbReference type="ARBA" id="ARBA00022670"/>
    </source>
</evidence>
<evidence type="ECO:0000256" key="5">
    <source>
        <dbReference type="PROSITE-ProRule" id="PRU01240"/>
    </source>
</evidence>
<dbReference type="GO" id="GO:0006508">
    <property type="term" value="P:proteolysis"/>
    <property type="evidence" value="ECO:0007669"/>
    <property type="project" value="UniProtKB-KW"/>
</dbReference>
<evidence type="ECO:0000313" key="9">
    <source>
        <dbReference type="Proteomes" id="UP000049983"/>
    </source>
</evidence>
<gene>
    <name evidence="8" type="primary">apr</name>
    <name evidence="8" type="ORF">LA5096_02499</name>
</gene>
<dbReference type="GeneID" id="97669880"/>
<dbReference type="STRING" id="311410.LA5095_01244"/>
<feature type="active site" description="Charge relay system" evidence="5">
    <location>
        <position position="414"/>
    </location>
</feature>
<evidence type="ECO:0000256" key="3">
    <source>
        <dbReference type="ARBA" id="ARBA00022801"/>
    </source>
</evidence>
<evidence type="ECO:0000256" key="1">
    <source>
        <dbReference type="ARBA" id="ARBA00011073"/>
    </source>
</evidence>
<dbReference type="PROSITE" id="PS00138">
    <property type="entry name" value="SUBTILASE_SER"/>
    <property type="match status" value="1"/>
</dbReference>
<dbReference type="Pfam" id="PF00082">
    <property type="entry name" value="Peptidase_S8"/>
    <property type="match status" value="1"/>
</dbReference>
<dbReference type="PROSITE" id="PS51892">
    <property type="entry name" value="SUBTILASE"/>
    <property type="match status" value="1"/>
</dbReference>
<dbReference type="InterPro" id="IPR036852">
    <property type="entry name" value="Peptidase_S8/S53_dom_sf"/>
</dbReference>
<dbReference type="AlphaFoldDB" id="A0A0M6ZYT9"/>
<accession>A0A0M6ZYT9</accession>
<dbReference type="EMBL" id="CXWC01000010">
    <property type="protein sequence ID" value="CTQ70370.1"/>
    <property type="molecule type" value="Genomic_DNA"/>
</dbReference>
<feature type="active site" description="Charge relay system" evidence="5">
    <location>
        <position position="258"/>
    </location>
</feature>
<dbReference type="InterPro" id="IPR000209">
    <property type="entry name" value="Peptidase_S8/S53_dom"/>
</dbReference>
<keyword evidence="2 5" id="KW-0645">Protease</keyword>
<evidence type="ECO:0000313" key="8">
    <source>
        <dbReference type="EMBL" id="CTQ70370.1"/>
    </source>
</evidence>
<dbReference type="SUPFAM" id="SSF52743">
    <property type="entry name" value="Subtilisin-like"/>
    <property type="match status" value="1"/>
</dbReference>
<keyword evidence="9" id="KW-1185">Reference proteome</keyword>
<evidence type="ECO:0000259" key="7">
    <source>
        <dbReference type="Pfam" id="PF00082"/>
    </source>
</evidence>
<feature type="domain" description="Peptidase S8/S53" evidence="7">
    <location>
        <begin position="221"/>
        <end position="462"/>
    </location>
</feature>
<feature type="compositionally biased region" description="Acidic residues" evidence="6">
    <location>
        <begin position="35"/>
        <end position="49"/>
    </location>
</feature>